<dbReference type="InterPro" id="IPR029052">
    <property type="entry name" value="Metallo-depent_PP-like"/>
</dbReference>
<reference evidence="3 4" key="1">
    <citation type="submission" date="2018-08" db="EMBL/GenBank/DDBJ databases">
        <authorList>
            <person name="Khan S.A."/>
            <person name="Jeon C.O."/>
            <person name="Chun B.H."/>
            <person name="Jeong S.E."/>
        </authorList>
    </citation>
    <scope>NUCLEOTIDE SEQUENCE [LARGE SCALE GENOMIC DNA]</scope>
    <source>
        <strain evidence="3 4">S-16</strain>
    </source>
</reference>
<name>A0A3N7HY45_9BURK</name>
<dbReference type="Proteomes" id="UP000267464">
    <property type="component" value="Unassembled WGS sequence"/>
</dbReference>
<sequence length="247" mass="27237">MKLALITDLHANRDAVEAVMVHSVLQGAQRYAFLGDYVGYGPEPGWVVDFLIEHVRQGAIAVMGNHDSAVVKGPTPTMVPQAREVVEWTRNQLDDHQLTFLAGLPMSVRDEDRLYVHANAFAPDQWAYIVSRMEAIRSLHCTEARFTFCGHVHEPKLFHLTTTGKAGEFKPVPGVAIPLSPQRQWLAIPGSTGQPRDGNPAAAYAMFDTDTHALTFHRVPYDHEAAAAKVRAAGLPERLAERLVDGD</sequence>
<evidence type="ECO:0000259" key="2">
    <source>
        <dbReference type="Pfam" id="PF12850"/>
    </source>
</evidence>
<dbReference type="PANTHER" id="PTHR42850">
    <property type="entry name" value="METALLOPHOSPHOESTERASE"/>
    <property type="match status" value="1"/>
</dbReference>
<evidence type="ECO:0000256" key="1">
    <source>
        <dbReference type="ARBA" id="ARBA00008950"/>
    </source>
</evidence>
<proteinExistence type="inferred from homology"/>
<protein>
    <submittedName>
        <fullName evidence="3">Metallophosphoesterase</fullName>
    </submittedName>
</protein>
<dbReference type="InterPro" id="IPR050126">
    <property type="entry name" value="Ap4A_hydrolase"/>
</dbReference>
<dbReference type="AlphaFoldDB" id="A0A3N7HY45"/>
<evidence type="ECO:0000313" key="3">
    <source>
        <dbReference type="EMBL" id="RQP25991.1"/>
    </source>
</evidence>
<dbReference type="Gene3D" id="3.60.21.10">
    <property type="match status" value="1"/>
</dbReference>
<dbReference type="PIRSF" id="PIRSF000883">
    <property type="entry name" value="Pesterase_MJ0912"/>
    <property type="match status" value="1"/>
</dbReference>
<keyword evidence="4" id="KW-1185">Reference proteome</keyword>
<dbReference type="RefSeq" id="WP_124538659.1">
    <property type="nucleotide sequence ID" value="NZ_QUSW01000001.1"/>
</dbReference>
<dbReference type="InterPro" id="IPR011152">
    <property type="entry name" value="Pesterase_MJ0912"/>
</dbReference>
<feature type="domain" description="Calcineurin-like phosphoesterase" evidence="2">
    <location>
        <begin position="1"/>
        <end position="211"/>
    </location>
</feature>
<organism evidence="3 4">
    <name type="scientific">Piscinibacter terrae</name>
    <dbReference type="NCBI Taxonomy" id="2496871"/>
    <lineage>
        <taxon>Bacteria</taxon>
        <taxon>Pseudomonadati</taxon>
        <taxon>Pseudomonadota</taxon>
        <taxon>Betaproteobacteria</taxon>
        <taxon>Burkholderiales</taxon>
        <taxon>Sphaerotilaceae</taxon>
        <taxon>Piscinibacter</taxon>
    </lineage>
</organism>
<evidence type="ECO:0000313" key="4">
    <source>
        <dbReference type="Proteomes" id="UP000267464"/>
    </source>
</evidence>
<comment type="caution">
    <text evidence="3">The sequence shown here is derived from an EMBL/GenBank/DDBJ whole genome shotgun (WGS) entry which is preliminary data.</text>
</comment>
<dbReference type="GO" id="GO:0016791">
    <property type="term" value="F:phosphatase activity"/>
    <property type="evidence" value="ECO:0007669"/>
    <property type="project" value="TreeGrafter"/>
</dbReference>
<dbReference type="EMBL" id="QUSW01000001">
    <property type="protein sequence ID" value="RQP25991.1"/>
    <property type="molecule type" value="Genomic_DNA"/>
</dbReference>
<dbReference type="InterPro" id="IPR024654">
    <property type="entry name" value="Calcineurin-like_PHP_lpxH"/>
</dbReference>
<dbReference type="OrthoDB" id="9813918at2"/>
<reference evidence="3 4" key="2">
    <citation type="submission" date="2018-12" db="EMBL/GenBank/DDBJ databases">
        <title>Rhizobacter gummiphilus sp. nov., a rubber-degrading bacterium isolated from the soil of a botanical garden in Japan.</title>
        <authorList>
            <person name="Shunsuke S.S."/>
        </authorList>
    </citation>
    <scope>NUCLEOTIDE SEQUENCE [LARGE SCALE GENOMIC DNA]</scope>
    <source>
        <strain evidence="3 4">S-16</strain>
    </source>
</reference>
<dbReference type="PANTHER" id="PTHR42850:SF2">
    <property type="entry name" value="BLL5683 PROTEIN"/>
    <property type="match status" value="1"/>
</dbReference>
<dbReference type="SUPFAM" id="SSF56300">
    <property type="entry name" value="Metallo-dependent phosphatases"/>
    <property type="match status" value="1"/>
</dbReference>
<dbReference type="Pfam" id="PF12850">
    <property type="entry name" value="Metallophos_2"/>
    <property type="match status" value="1"/>
</dbReference>
<dbReference type="GO" id="GO:0005737">
    <property type="term" value="C:cytoplasm"/>
    <property type="evidence" value="ECO:0007669"/>
    <property type="project" value="TreeGrafter"/>
</dbReference>
<gene>
    <name evidence="3" type="ORF">DZC73_02750</name>
</gene>
<accession>A0A3N7HY45</accession>
<comment type="similarity">
    <text evidence="1">Belongs to the metallophosphoesterase superfamily. YfcE family.</text>
</comment>